<dbReference type="Gene3D" id="3.40.50.80">
    <property type="entry name" value="Nucleotide-binding domain of ferredoxin-NADP reductase (FNR) module"/>
    <property type="match status" value="1"/>
</dbReference>
<dbReference type="InterPro" id="IPR036119">
    <property type="entry name" value="NOS_N_sf"/>
</dbReference>
<dbReference type="Gene3D" id="1.20.990.10">
    <property type="entry name" value="NADPH-cytochrome p450 Reductase, Chain A, domain 3"/>
    <property type="match status" value="1"/>
</dbReference>
<dbReference type="InterPro" id="IPR017938">
    <property type="entry name" value="Riboflavin_synthase-like_b-brl"/>
</dbReference>
<dbReference type="PANTHER" id="PTHR43410:SF1">
    <property type="entry name" value="NITRIC OXIDE SYNTHASE"/>
    <property type="match status" value="1"/>
</dbReference>
<dbReference type="Proteomes" id="UP000239001">
    <property type="component" value="Unassembled WGS sequence"/>
</dbReference>
<dbReference type="GO" id="GO:0004783">
    <property type="term" value="F:sulfite reductase (NADPH) activity"/>
    <property type="evidence" value="ECO:0007669"/>
    <property type="project" value="UniProtKB-EC"/>
</dbReference>
<dbReference type="InterPro" id="IPR044943">
    <property type="entry name" value="NOS_dom_1"/>
</dbReference>
<dbReference type="SUPFAM" id="SSF46458">
    <property type="entry name" value="Globin-like"/>
    <property type="match status" value="1"/>
</dbReference>
<evidence type="ECO:0000259" key="14">
    <source>
        <dbReference type="PROSITE" id="PS50902"/>
    </source>
</evidence>
<dbReference type="SUPFAM" id="SSF56512">
    <property type="entry name" value="Nitric oxide (NO) synthase oxygenase domain"/>
    <property type="match status" value="1"/>
</dbReference>
<keyword evidence="8" id="KW-0479">Metal-binding</keyword>
<dbReference type="GO" id="GO:0010181">
    <property type="term" value="F:FMN binding"/>
    <property type="evidence" value="ECO:0007669"/>
    <property type="project" value="InterPro"/>
</dbReference>
<dbReference type="InterPro" id="IPR050607">
    <property type="entry name" value="NOS"/>
</dbReference>
<evidence type="ECO:0000256" key="6">
    <source>
        <dbReference type="ARBA" id="ARBA00022630"/>
    </source>
</evidence>
<keyword evidence="17" id="KW-1185">Reference proteome</keyword>
<dbReference type="InterPro" id="IPR044399">
    <property type="entry name" value="Mb-like_M"/>
</dbReference>
<evidence type="ECO:0000256" key="2">
    <source>
        <dbReference type="ARBA" id="ARBA00001974"/>
    </source>
</evidence>
<gene>
    <name evidence="16" type="ORF">C7H19_21845</name>
</gene>
<evidence type="ECO:0000256" key="4">
    <source>
        <dbReference type="ARBA" id="ARBA00013903"/>
    </source>
</evidence>
<dbReference type="EMBL" id="PXOH01000038">
    <property type="protein sequence ID" value="PSF32275.1"/>
    <property type="molecule type" value="Genomic_DNA"/>
</dbReference>
<dbReference type="InterPro" id="IPR012292">
    <property type="entry name" value="Globin/Proto"/>
</dbReference>
<evidence type="ECO:0000313" key="17">
    <source>
        <dbReference type="Proteomes" id="UP000239001"/>
    </source>
</evidence>
<dbReference type="InterPro" id="IPR001094">
    <property type="entry name" value="Flavdoxin-like"/>
</dbReference>
<dbReference type="InterPro" id="IPR003097">
    <property type="entry name" value="CysJ-like_FAD-binding"/>
</dbReference>
<dbReference type="PROSITE" id="PS51384">
    <property type="entry name" value="FAD_FR"/>
    <property type="match status" value="1"/>
</dbReference>
<dbReference type="RefSeq" id="WP_106459034.1">
    <property type="nucleotide sequence ID" value="NZ_PXOH01000038.1"/>
</dbReference>
<evidence type="ECO:0000259" key="15">
    <source>
        <dbReference type="PROSITE" id="PS51384"/>
    </source>
</evidence>
<dbReference type="Gene3D" id="3.90.340.10">
    <property type="entry name" value="Nitric Oxide Synthase, Chain A, domain 1"/>
    <property type="match status" value="1"/>
</dbReference>
<dbReference type="PROSITE" id="PS50902">
    <property type="entry name" value="FLAVODOXIN_LIKE"/>
    <property type="match status" value="1"/>
</dbReference>
<reference evidence="16 17" key="1">
    <citation type="submission" date="2018-03" db="EMBL/GenBank/DDBJ databases">
        <title>The ancient ancestry and fast evolution of plastids.</title>
        <authorList>
            <person name="Moore K.R."/>
            <person name="Magnabosco C."/>
            <person name="Momper L."/>
            <person name="Gold D.A."/>
            <person name="Bosak T."/>
            <person name="Fournier G.P."/>
        </authorList>
    </citation>
    <scope>NUCLEOTIDE SEQUENCE [LARGE SCALE GENOMIC DNA]</scope>
    <source>
        <strain evidence="16 17">CCALA 016</strain>
    </source>
</reference>
<dbReference type="Pfam" id="PF00175">
    <property type="entry name" value="NAD_binding_1"/>
    <property type="match status" value="1"/>
</dbReference>
<feature type="domain" description="FAD-binding FR-type" evidence="15">
    <location>
        <begin position="1024"/>
        <end position="1272"/>
    </location>
</feature>
<dbReference type="EC" id="1.8.1.2" evidence="3"/>
<proteinExistence type="predicted"/>
<dbReference type="InterPro" id="IPR001433">
    <property type="entry name" value="OxRdtase_FAD/NAD-bd"/>
</dbReference>
<dbReference type="PRINTS" id="PR00369">
    <property type="entry name" value="FLAVODOXIN"/>
</dbReference>
<evidence type="ECO:0000256" key="11">
    <source>
        <dbReference type="ARBA" id="ARBA00023002"/>
    </source>
</evidence>
<dbReference type="Gene3D" id="1.10.490.10">
    <property type="entry name" value="Globins"/>
    <property type="match status" value="1"/>
</dbReference>
<dbReference type="InterPro" id="IPR039261">
    <property type="entry name" value="FNR_nucleotide-bd"/>
</dbReference>
<dbReference type="FunFam" id="3.40.50.80:FF:000001">
    <property type="entry name" value="NADPH--cytochrome P450 reductase 1"/>
    <property type="match status" value="1"/>
</dbReference>
<dbReference type="InterPro" id="IPR023173">
    <property type="entry name" value="NADPH_Cyt_P450_Rdtase_alpha"/>
</dbReference>
<dbReference type="Pfam" id="PF00667">
    <property type="entry name" value="FAD_binding_1"/>
    <property type="match status" value="1"/>
</dbReference>
<comment type="cofactor">
    <cofactor evidence="1">
        <name>FMN</name>
        <dbReference type="ChEBI" id="CHEBI:58210"/>
    </cofactor>
</comment>
<dbReference type="GO" id="GO:0006809">
    <property type="term" value="P:nitric oxide biosynthetic process"/>
    <property type="evidence" value="ECO:0007669"/>
    <property type="project" value="InterPro"/>
</dbReference>
<dbReference type="Gene3D" id="3.90.440.10">
    <property type="entry name" value="Nitric Oxide Synthase,Heme Domain,Chain A domain 2"/>
    <property type="match status" value="1"/>
</dbReference>
<dbReference type="Pfam" id="PF00258">
    <property type="entry name" value="Flavodoxin_1"/>
    <property type="match status" value="1"/>
</dbReference>
<dbReference type="PRINTS" id="PR00371">
    <property type="entry name" value="FPNCR"/>
</dbReference>
<evidence type="ECO:0000256" key="5">
    <source>
        <dbReference type="ARBA" id="ARBA00022617"/>
    </source>
</evidence>
<dbReference type="Gene3D" id="3.40.50.360">
    <property type="match status" value="1"/>
</dbReference>
<keyword evidence="11" id="KW-0560">Oxidoreductase</keyword>
<keyword evidence="5" id="KW-0349">Heme</keyword>
<evidence type="ECO:0000256" key="10">
    <source>
        <dbReference type="ARBA" id="ARBA00022857"/>
    </source>
</evidence>
<dbReference type="Gene3D" id="3.90.1230.10">
    <property type="entry name" value="Nitric Oxide Synthase, Chain A, domain 3"/>
    <property type="match status" value="1"/>
</dbReference>
<organism evidence="16 17">
    <name type="scientific">Aphanothece hegewaldii CCALA 016</name>
    <dbReference type="NCBI Taxonomy" id="2107694"/>
    <lineage>
        <taxon>Bacteria</taxon>
        <taxon>Bacillati</taxon>
        <taxon>Cyanobacteriota</taxon>
        <taxon>Cyanophyceae</taxon>
        <taxon>Oscillatoriophycideae</taxon>
        <taxon>Chroococcales</taxon>
        <taxon>Aphanothecaceae</taxon>
        <taxon>Aphanothece</taxon>
    </lineage>
</organism>
<keyword evidence="6" id="KW-0285">Flavoprotein</keyword>
<comment type="cofactor">
    <cofactor evidence="2">
        <name>FAD</name>
        <dbReference type="ChEBI" id="CHEBI:57692"/>
    </cofactor>
</comment>
<dbReference type="GO" id="GO:0046872">
    <property type="term" value="F:metal ion binding"/>
    <property type="evidence" value="ECO:0007669"/>
    <property type="project" value="UniProtKB-KW"/>
</dbReference>
<dbReference type="GO" id="GO:0020037">
    <property type="term" value="F:heme binding"/>
    <property type="evidence" value="ECO:0007669"/>
    <property type="project" value="InterPro"/>
</dbReference>
<dbReference type="InterPro" id="IPR044940">
    <property type="entry name" value="NOS_dom_2"/>
</dbReference>
<evidence type="ECO:0000256" key="8">
    <source>
        <dbReference type="ARBA" id="ARBA00022723"/>
    </source>
</evidence>
<name>A0A2T1LS65_9CHRO</name>
<keyword evidence="10" id="KW-0521">NADP</keyword>
<dbReference type="InterPro" id="IPR001709">
    <property type="entry name" value="Flavoprot_Pyr_Nucl_cyt_Rdtase"/>
</dbReference>
<sequence>MQEYSRIIHLSEISATDFPAANHYKYKCRVKILSNEGQNLLEKDLFARMQPSWLVELKNKGDCTIAITFCYREGDISHPWEDAGEITFKTQEYLNGNSNTDLEFPITTWNQAPQLKLKARLTQSTNEINNNTISLLNNQNGYKRHRLQTNNQVPVELPEAVTLSPSEEVIIKDVWNKLRAWKELQMEKFLKRLLLEEPELEYLFGEALGSMSDFFYELFDCAVHQLQPETQIIIGEPLMGVPPEKGDGFDTVEEYGALFADLGMRSQHWLKARQVWMWMLPSTPYLEEYDLENLSLGSNSALYRFFNTYIILPMAAAVRRYEEALPPEMLQQMIASWSVFSQNKQEMGMEFYQILFEKYPFVLPIFGRADMDYLSLHLFQALEFLMRCLQSGSSEEMLQELRFLGQVHSFADVPTCAYPAIGDTMFTLFEKYVPDFSPELRQAWQTILERVINVIKLPKLNEERLLKKAKQFLDLIAGEQAWESEDRSRRWQEIQEEVKATGTYTHTYEELAYGAQVAWRNASKCVGRIAWNNMVVRDRRNVTDPDEIFQELKEHVKIATNGGNLQITMTAFRPRQPKERWGIRVWNSQLYRYAAYKQADGSVMGDPANLALTDAIVKFGWQPPEPRTAYDILPVVIEVPGQEPKMYHWEKDEVLEVHIEHPTIPEFKDLGMRWYAIPAISNFSVHIGGINYGCIPFNGWYMDTEIMRDFLDEYRYNKMEEIAKVLKLDTSSEQTLWRDRVALELNIAILHSFQKAKVTMVDHQTASRQFLTHDLREKKAGRECPGDFGWVVPAAGGSACPVWHHQMRDFYLEPAYHHAADRWDVEDGIDLEKLTVVADEDGNKQDRILILYASETGTAEGFSRKAARQLQKFNSKVMALDECKMETLASEKLLLIVTSTFGNGEMPSNGKRFLQWLKQQPKGSLDGLNFSVLGIGSTVYEHFCAAGISVDKALVKAGANCIVPLHKGDEIKGQADTFKQWLNLISRVLGADDTSGDTTTSTGPKLTVSYLSDAEIASSPPVAVSSDSVPIIANDELLLEVIPGSRSTRYIVFDISDTDLQYETGDHVAVYPCNPPELVDRLCKRIGITPNSYFTAQYVASDDTTTEDKPPIAVPSSVGQVLGEELDLALREPFNDILSYLYSTAQHPQEKQRLETWLEILRQGEDHPDSLTLKKTITDQFMSVADLFDEFPSATITLEALLELLPKQKPRLYSISSSPVLYPNQIQITVGVLQITTDAGKTRQGLCSNYLAGLKVGDRVRISPRTSDFRPPANPLAPMLMVGPGTGVSPLIAFLQYREALQKQEISLGEACLYFGCRNHNDILYGEQLVKWQQQNVLTGLEIAYSRLNDRKVYVQTLLQEQATELWQLLSHPQCHYYVCGDAKMADDVFEVFMTIAKTVGQLSHIEAVEFFNNMKQEKRFFADVWGVQLNYKQAIKQVQKDNYSKAEKWLNRVQQSQEVLVNV</sequence>
<evidence type="ECO:0000256" key="3">
    <source>
        <dbReference type="ARBA" id="ARBA00012604"/>
    </source>
</evidence>
<dbReference type="InterPro" id="IPR017927">
    <property type="entry name" value="FAD-bd_FR_type"/>
</dbReference>
<dbReference type="GO" id="GO:0004517">
    <property type="term" value="F:nitric-oxide synthase activity"/>
    <property type="evidence" value="ECO:0007669"/>
    <property type="project" value="InterPro"/>
</dbReference>
<reference evidence="16 17" key="2">
    <citation type="submission" date="2018-03" db="EMBL/GenBank/DDBJ databases">
        <authorList>
            <person name="Keele B.F."/>
        </authorList>
    </citation>
    <scope>NUCLEOTIDE SEQUENCE [LARGE SCALE GENOMIC DNA]</scope>
    <source>
        <strain evidence="16 17">CCALA 016</strain>
    </source>
</reference>
<dbReference type="InterPro" id="IPR009050">
    <property type="entry name" value="Globin-like_sf"/>
</dbReference>
<keyword evidence="7" id="KW-0288">FMN</keyword>
<dbReference type="CDD" id="cd01040">
    <property type="entry name" value="Mb-like"/>
    <property type="match status" value="1"/>
</dbReference>
<dbReference type="SUPFAM" id="SSF52343">
    <property type="entry name" value="Ferredoxin reductase-like, C-terminal NADP-linked domain"/>
    <property type="match status" value="1"/>
</dbReference>
<evidence type="ECO:0000256" key="1">
    <source>
        <dbReference type="ARBA" id="ARBA00001917"/>
    </source>
</evidence>
<dbReference type="SUPFAM" id="SSF63380">
    <property type="entry name" value="Riboflavin synthase domain-like"/>
    <property type="match status" value="1"/>
</dbReference>
<dbReference type="InterPro" id="IPR008254">
    <property type="entry name" value="Flavodoxin/NO_synth"/>
</dbReference>
<evidence type="ECO:0000256" key="7">
    <source>
        <dbReference type="ARBA" id="ARBA00022643"/>
    </source>
</evidence>
<evidence type="ECO:0000256" key="12">
    <source>
        <dbReference type="ARBA" id="ARBA00023004"/>
    </source>
</evidence>
<keyword evidence="9" id="KW-0274">FAD</keyword>
<dbReference type="Pfam" id="PF02898">
    <property type="entry name" value="NO_synthase"/>
    <property type="match status" value="1"/>
</dbReference>
<evidence type="ECO:0000256" key="9">
    <source>
        <dbReference type="ARBA" id="ARBA00022827"/>
    </source>
</evidence>
<evidence type="ECO:0000256" key="13">
    <source>
        <dbReference type="ARBA" id="ARBA00052219"/>
    </source>
</evidence>
<dbReference type="PANTHER" id="PTHR43410">
    <property type="entry name" value="NITRIC OXIDE SYNTHASE OXYGENASE"/>
    <property type="match status" value="1"/>
</dbReference>
<dbReference type="InterPro" id="IPR004030">
    <property type="entry name" value="NOS_N"/>
</dbReference>
<accession>A0A2T1LS65</accession>
<dbReference type="InterPro" id="IPR029039">
    <property type="entry name" value="Flavoprotein-like_sf"/>
</dbReference>
<comment type="catalytic activity">
    <reaction evidence="13">
        <text>hydrogen sulfide + 3 NADP(+) + 3 H2O = sulfite + 3 NADPH + 4 H(+)</text>
        <dbReference type="Rhea" id="RHEA:13801"/>
        <dbReference type="ChEBI" id="CHEBI:15377"/>
        <dbReference type="ChEBI" id="CHEBI:15378"/>
        <dbReference type="ChEBI" id="CHEBI:17359"/>
        <dbReference type="ChEBI" id="CHEBI:29919"/>
        <dbReference type="ChEBI" id="CHEBI:57783"/>
        <dbReference type="ChEBI" id="CHEBI:58349"/>
        <dbReference type="EC" id="1.8.1.2"/>
    </reaction>
</comment>
<protein>
    <recommendedName>
        <fullName evidence="4">Ferredoxin--NADP reductase</fullName>
        <ecNumber evidence="3">1.8.1.2</ecNumber>
    </recommendedName>
</protein>
<dbReference type="OrthoDB" id="3398374at2"/>
<dbReference type="InterPro" id="IPR044944">
    <property type="entry name" value="NOS_dom_3"/>
</dbReference>
<dbReference type="Gene3D" id="2.40.30.10">
    <property type="entry name" value="Translation factors"/>
    <property type="match status" value="1"/>
</dbReference>
<keyword evidence="12" id="KW-0408">Iron</keyword>
<feature type="domain" description="Flavodoxin-like" evidence="14">
    <location>
        <begin position="848"/>
        <end position="986"/>
    </location>
</feature>
<comment type="caution">
    <text evidence="16">The sequence shown here is derived from an EMBL/GenBank/DDBJ whole genome shotgun (WGS) entry which is preliminary data.</text>
</comment>
<dbReference type="SUPFAM" id="SSF52218">
    <property type="entry name" value="Flavoproteins"/>
    <property type="match status" value="1"/>
</dbReference>
<dbReference type="GO" id="GO:0019825">
    <property type="term" value="F:oxygen binding"/>
    <property type="evidence" value="ECO:0007669"/>
    <property type="project" value="InterPro"/>
</dbReference>
<evidence type="ECO:0000313" key="16">
    <source>
        <dbReference type="EMBL" id="PSF32275.1"/>
    </source>
</evidence>